<proteinExistence type="predicted"/>
<reference evidence="1" key="1">
    <citation type="submission" date="2018-02" db="EMBL/GenBank/DDBJ databases">
        <title>Rhizophora mucronata_Transcriptome.</title>
        <authorList>
            <person name="Meera S.P."/>
            <person name="Sreeshan A."/>
            <person name="Augustine A."/>
        </authorList>
    </citation>
    <scope>NUCLEOTIDE SEQUENCE</scope>
    <source>
        <tissue evidence="1">Leaf</tissue>
    </source>
</reference>
<dbReference type="EMBL" id="GGEC01086445">
    <property type="protein sequence ID" value="MBX66929.1"/>
    <property type="molecule type" value="Transcribed_RNA"/>
</dbReference>
<evidence type="ECO:0000313" key="1">
    <source>
        <dbReference type="EMBL" id="MBX66929.1"/>
    </source>
</evidence>
<protein>
    <submittedName>
        <fullName evidence="1">Uncharacterized protein</fullName>
    </submittedName>
</protein>
<name>A0A2P2QIX5_RHIMU</name>
<dbReference type="AlphaFoldDB" id="A0A2P2QIX5"/>
<sequence>MQWDSLSWVGVQPYNFPEFPELTQCSF</sequence>
<accession>A0A2P2QIX5</accession>
<organism evidence="1">
    <name type="scientific">Rhizophora mucronata</name>
    <name type="common">Asiatic mangrove</name>
    <dbReference type="NCBI Taxonomy" id="61149"/>
    <lineage>
        <taxon>Eukaryota</taxon>
        <taxon>Viridiplantae</taxon>
        <taxon>Streptophyta</taxon>
        <taxon>Embryophyta</taxon>
        <taxon>Tracheophyta</taxon>
        <taxon>Spermatophyta</taxon>
        <taxon>Magnoliopsida</taxon>
        <taxon>eudicotyledons</taxon>
        <taxon>Gunneridae</taxon>
        <taxon>Pentapetalae</taxon>
        <taxon>rosids</taxon>
        <taxon>fabids</taxon>
        <taxon>Malpighiales</taxon>
        <taxon>Rhizophoraceae</taxon>
        <taxon>Rhizophora</taxon>
    </lineage>
</organism>